<evidence type="ECO:0000256" key="1">
    <source>
        <dbReference type="ARBA" id="ARBA00004651"/>
    </source>
</evidence>
<feature type="transmembrane region" description="Helical" evidence="6">
    <location>
        <begin position="37"/>
        <end position="62"/>
    </location>
</feature>
<proteinExistence type="predicted"/>
<evidence type="ECO:0000256" key="4">
    <source>
        <dbReference type="ARBA" id="ARBA00022989"/>
    </source>
</evidence>
<feature type="transmembrane region" description="Helical" evidence="6">
    <location>
        <begin position="186"/>
        <end position="205"/>
    </location>
</feature>
<keyword evidence="8" id="KW-1185">Reference proteome</keyword>
<dbReference type="GO" id="GO:0006865">
    <property type="term" value="P:amino acid transport"/>
    <property type="evidence" value="ECO:0007669"/>
    <property type="project" value="InterPro"/>
</dbReference>
<dbReference type="EMBL" id="CP062310">
    <property type="protein sequence ID" value="QOJ78536.1"/>
    <property type="molecule type" value="Genomic_DNA"/>
</dbReference>
<dbReference type="AlphaFoldDB" id="A0A7L9FHZ3"/>
<evidence type="ECO:0000256" key="6">
    <source>
        <dbReference type="SAM" id="Phobius"/>
    </source>
</evidence>
<reference evidence="7 8" key="1">
    <citation type="submission" date="2020-10" db="EMBL/GenBank/DDBJ databases">
        <title>Thermofilum lucidum 3507LT sp. nov. a novel member of Thermofilaceae family isolated from Chile hot spring, and proposal of description order Thermofilales.</title>
        <authorList>
            <person name="Zayulina K.S."/>
            <person name="Elcheninov A.G."/>
            <person name="Toshchakov S.V."/>
            <person name="Kublanov I.V."/>
        </authorList>
    </citation>
    <scope>NUCLEOTIDE SEQUENCE [LARGE SCALE GENOMIC DNA]</scope>
    <source>
        <strain evidence="7 8">3507LT</strain>
    </source>
</reference>
<sequence length="209" mass="22916">MINPGLAFEVISLTASGALSPGPLTFAAILGGRQGGWRYGFLVAIGHTLFELPLYILLSLGVYQLLQSRDLQRVISIIGGVVVLFFVYLSIQDLLRGNTPDSINKHVTPRAGPVAIGFTFTAFNPYFLAWWATVGVKMVSDIIDSTANMLSALSYYPVHVWMDFAWLSSVSLVAEKGFSTSYKLSKGIQALLILLMAYYSLKFLMDAFT</sequence>
<dbReference type="Proteomes" id="UP000594121">
    <property type="component" value="Chromosome"/>
</dbReference>
<evidence type="ECO:0000313" key="8">
    <source>
        <dbReference type="Proteomes" id="UP000594121"/>
    </source>
</evidence>
<feature type="transmembrane region" description="Helical" evidence="6">
    <location>
        <begin position="74"/>
        <end position="91"/>
    </location>
</feature>
<comment type="subcellular location">
    <subcellularLocation>
        <location evidence="1">Cell membrane</location>
        <topology evidence="1">Multi-pass membrane protein</topology>
    </subcellularLocation>
</comment>
<keyword evidence="5 6" id="KW-0472">Membrane</keyword>
<dbReference type="PANTHER" id="PTHR38825:SF1">
    <property type="entry name" value="TRANSPORTER, LYSE FAMILY"/>
    <property type="match status" value="1"/>
</dbReference>
<dbReference type="KEGG" id="thel:IG193_07205"/>
<dbReference type="GO" id="GO:0005886">
    <property type="term" value="C:plasma membrane"/>
    <property type="evidence" value="ECO:0007669"/>
    <property type="project" value="UniProtKB-SubCell"/>
</dbReference>
<dbReference type="InterPro" id="IPR001123">
    <property type="entry name" value="LeuE-type"/>
</dbReference>
<name>A0A7L9FHZ3_9CREN</name>
<gene>
    <name evidence="7" type="ORF">IG193_07205</name>
</gene>
<organism evidence="7 8">
    <name type="scientific">Infirmifilum lucidum</name>
    <dbReference type="NCBI Taxonomy" id="2776706"/>
    <lineage>
        <taxon>Archaea</taxon>
        <taxon>Thermoproteota</taxon>
        <taxon>Thermoprotei</taxon>
        <taxon>Thermofilales</taxon>
        <taxon>Thermofilaceae</taxon>
        <taxon>Infirmifilum</taxon>
    </lineage>
</organism>
<keyword evidence="3 6" id="KW-0812">Transmembrane</keyword>
<evidence type="ECO:0000256" key="2">
    <source>
        <dbReference type="ARBA" id="ARBA00022475"/>
    </source>
</evidence>
<dbReference type="InParanoid" id="A0A7L9FHZ3"/>
<evidence type="ECO:0000256" key="5">
    <source>
        <dbReference type="ARBA" id="ARBA00023136"/>
    </source>
</evidence>
<keyword evidence="2" id="KW-1003">Cell membrane</keyword>
<dbReference type="RefSeq" id="WP_192818508.1">
    <property type="nucleotide sequence ID" value="NZ_CP062310.1"/>
</dbReference>
<dbReference type="PANTHER" id="PTHR38825">
    <property type="entry name" value="LYSINE EXPORTER PROTEIN (LYSE/YGGA)"/>
    <property type="match status" value="1"/>
</dbReference>
<evidence type="ECO:0000256" key="3">
    <source>
        <dbReference type="ARBA" id="ARBA00022692"/>
    </source>
</evidence>
<keyword evidence="4 6" id="KW-1133">Transmembrane helix</keyword>
<feature type="transmembrane region" description="Helical" evidence="6">
    <location>
        <begin position="111"/>
        <end position="132"/>
    </location>
</feature>
<dbReference type="GeneID" id="59149671"/>
<accession>A0A7L9FHZ3</accession>
<protein>
    <submittedName>
        <fullName evidence="7">LysE family transporter</fullName>
    </submittedName>
</protein>
<evidence type="ECO:0000313" key="7">
    <source>
        <dbReference type="EMBL" id="QOJ78536.1"/>
    </source>
</evidence>
<dbReference type="Pfam" id="PF01810">
    <property type="entry name" value="LysE"/>
    <property type="match status" value="1"/>
</dbReference>